<dbReference type="GO" id="GO:0004820">
    <property type="term" value="F:glycine-tRNA ligase activity"/>
    <property type="evidence" value="ECO:0007669"/>
    <property type="project" value="UniProtKB-UniRule"/>
</dbReference>
<dbReference type="EMBL" id="AECV01000005">
    <property type="protein sequence ID" value="EFW30222.1"/>
    <property type="molecule type" value="Genomic_DNA"/>
</dbReference>
<evidence type="ECO:0000256" key="1">
    <source>
        <dbReference type="ARBA" id="ARBA00008226"/>
    </source>
</evidence>
<proteinExistence type="inferred from homology"/>
<dbReference type="Pfam" id="PF02092">
    <property type="entry name" value="tRNA_synt_2f"/>
    <property type="match status" value="1"/>
</dbReference>
<dbReference type="HAMAP" id="MF_00255">
    <property type="entry name" value="Gly_tRNA_synth_beta"/>
    <property type="match status" value="1"/>
</dbReference>
<comment type="catalytic activity">
    <reaction evidence="7 8">
        <text>tRNA(Gly) + glycine + ATP = glycyl-tRNA(Gly) + AMP + diphosphate</text>
        <dbReference type="Rhea" id="RHEA:16013"/>
        <dbReference type="Rhea" id="RHEA-COMP:9664"/>
        <dbReference type="Rhea" id="RHEA-COMP:9683"/>
        <dbReference type="ChEBI" id="CHEBI:30616"/>
        <dbReference type="ChEBI" id="CHEBI:33019"/>
        <dbReference type="ChEBI" id="CHEBI:57305"/>
        <dbReference type="ChEBI" id="CHEBI:78442"/>
        <dbReference type="ChEBI" id="CHEBI:78522"/>
        <dbReference type="ChEBI" id="CHEBI:456215"/>
        <dbReference type="EC" id="6.1.1.14"/>
    </reaction>
</comment>
<gene>
    <name evidence="8 9" type="primary">glyS</name>
    <name evidence="9" type="ORF">HMPREF9555_00514</name>
</gene>
<dbReference type="NCBIfam" id="TIGR00211">
    <property type="entry name" value="glyS"/>
    <property type="match status" value="1"/>
</dbReference>
<evidence type="ECO:0000256" key="3">
    <source>
        <dbReference type="ARBA" id="ARBA00022741"/>
    </source>
</evidence>
<dbReference type="InterPro" id="IPR015944">
    <property type="entry name" value="Gly-tRNA-synth_bsu"/>
</dbReference>
<keyword evidence="8" id="KW-0963">Cytoplasm</keyword>
<protein>
    <recommendedName>
        <fullName evidence="8">Glycine--tRNA ligase beta subunit</fullName>
        <ecNumber evidence="8">6.1.1.14</ecNumber>
    </recommendedName>
    <alternativeName>
        <fullName evidence="8">Glycyl-tRNA synthetase beta subunit</fullName>
        <shortName evidence="8">GlyRS</shortName>
    </alternativeName>
</protein>
<dbReference type="AlphaFoldDB" id="E7N0L4"/>
<accession>E7N0L4</accession>
<evidence type="ECO:0000256" key="4">
    <source>
        <dbReference type="ARBA" id="ARBA00022840"/>
    </source>
</evidence>
<reference evidence="9 10" key="1">
    <citation type="submission" date="2010-08" db="EMBL/GenBank/DDBJ databases">
        <authorList>
            <person name="Weinstock G."/>
            <person name="Sodergren E."/>
            <person name="Clifton S."/>
            <person name="Fulton L."/>
            <person name="Fulton B."/>
            <person name="Courtney L."/>
            <person name="Fronick C."/>
            <person name="Harrison M."/>
            <person name="Strong C."/>
            <person name="Farmer C."/>
            <person name="Delahaunty K."/>
            <person name="Markovic C."/>
            <person name="Hall O."/>
            <person name="Minx P."/>
            <person name="Tomlinson C."/>
            <person name="Mitreva M."/>
            <person name="Hou S."/>
            <person name="Chen J."/>
            <person name="Wollam A."/>
            <person name="Pepin K.H."/>
            <person name="Johnson M."/>
            <person name="Bhonagiri V."/>
            <person name="Zhang X."/>
            <person name="Suruliraj S."/>
            <person name="Warren W."/>
            <person name="Chinwalla A."/>
            <person name="Mardis E.R."/>
            <person name="Wilson R.K."/>
        </authorList>
    </citation>
    <scope>NUCLEOTIDE SEQUENCE [LARGE SCALE GENOMIC DNA]</scope>
    <source>
        <strain evidence="9 10">F0399</strain>
    </source>
</reference>
<dbReference type="EC" id="6.1.1.14" evidence="8"/>
<dbReference type="GO" id="GO:0005524">
    <property type="term" value="F:ATP binding"/>
    <property type="evidence" value="ECO:0007669"/>
    <property type="project" value="UniProtKB-UniRule"/>
</dbReference>
<evidence type="ECO:0000256" key="6">
    <source>
        <dbReference type="ARBA" id="ARBA00023146"/>
    </source>
</evidence>
<dbReference type="PRINTS" id="PR01045">
    <property type="entry name" value="TRNASYNTHGB"/>
</dbReference>
<dbReference type="GO" id="GO:0006426">
    <property type="term" value="P:glycyl-tRNA aminoacylation"/>
    <property type="evidence" value="ECO:0007669"/>
    <property type="project" value="UniProtKB-UniRule"/>
</dbReference>
<dbReference type="SUPFAM" id="SSF109604">
    <property type="entry name" value="HD-domain/PDEase-like"/>
    <property type="match status" value="1"/>
</dbReference>
<evidence type="ECO:0000256" key="5">
    <source>
        <dbReference type="ARBA" id="ARBA00022917"/>
    </source>
</evidence>
<sequence length="687" mass="75173">MKRDLLLEIGTEEIPAHAMPNLLREMKRLAGEMLTEQRISYDEIRTLGTPRRMALIVTGAAERQADVNTETRGPAISIAFDADGNPTKAGAGFARGQHVAPEDLIRRDGYVYAAVHETGAPTAEILKELLPALIRAIPLPNSMRWGDLDFRFIRPIRWIVALYGTDVVPFTLAEVTSGNRSRGHRTLAPEDFTITSAADYETACEAAYIIVDPVRRRAMISEQIADAAKACGGTAEITPDLLEEVLYLVEYPTALSGSFEEKYLALPAEAVITPMRDHQRYFPVKAADGSLLPVFITVRNGGREHLDVVAHGNERVLRARLADAQFFFDEDRKKTLAEHREKLHTVVFQQGLGSMYEKTERLAQLAASVVEDMTAGDDAAYETMAADARRAAELSKADLVTGMVTEFTELQGIMGREYALLDGEKPEVARAIDEQYMPRFAGDALPESDLGFALSVADKIDNIVGTFSRGKIPTGSQDPFGLRRQALGLVNMLILHESGILLSDLIDEACDLYDLDDAARSKMQGDVAEFIRLRLKNVLTERGVRHDVQEAVLSDVDAVADVPGRAAYVERLLEESDAAALVQSFVRVGNIARSAPTGAVDPALFAADEERALLAAYEAAAELRAAGGDTAETIAAERRLAVAIDAFFDAVMVMDKDARVKTNRLSLLKSIDNDLLEIADFSKIVLN</sequence>
<dbReference type="PANTHER" id="PTHR30075">
    <property type="entry name" value="GLYCYL-TRNA SYNTHETASE"/>
    <property type="match status" value="1"/>
</dbReference>
<comment type="subunit">
    <text evidence="8">Tetramer of two alpha and two beta subunits.</text>
</comment>
<comment type="caution">
    <text evidence="9">The sequence shown here is derived from an EMBL/GenBank/DDBJ whole genome shotgun (WGS) entry which is preliminary data.</text>
</comment>
<dbReference type="RefSeq" id="WP_009349195.1">
    <property type="nucleotide sequence ID" value="NZ_GL638130.1"/>
</dbReference>
<keyword evidence="3 8" id="KW-0547">Nucleotide-binding</keyword>
<evidence type="ECO:0000256" key="8">
    <source>
        <dbReference type="HAMAP-Rule" id="MF_00255"/>
    </source>
</evidence>
<keyword evidence="4 8" id="KW-0067">ATP-binding</keyword>
<dbReference type="InterPro" id="IPR006194">
    <property type="entry name" value="Gly-tRNA-synth_heterodimer"/>
</dbReference>
<keyword evidence="5 8" id="KW-0648">Protein biosynthesis</keyword>
<evidence type="ECO:0000256" key="7">
    <source>
        <dbReference type="ARBA" id="ARBA00047937"/>
    </source>
</evidence>
<dbReference type="GO" id="GO:0005829">
    <property type="term" value="C:cytosol"/>
    <property type="evidence" value="ECO:0007669"/>
    <property type="project" value="TreeGrafter"/>
</dbReference>
<evidence type="ECO:0000313" key="10">
    <source>
        <dbReference type="Proteomes" id="UP000004633"/>
    </source>
</evidence>
<organism evidence="9 10">
    <name type="scientific">Selenomonas artemidis F0399</name>
    <dbReference type="NCBI Taxonomy" id="749551"/>
    <lineage>
        <taxon>Bacteria</taxon>
        <taxon>Bacillati</taxon>
        <taxon>Bacillota</taxon>
        <taxon>Negativicutes</taxon>
        <taxon>Selenomonadales</taxon>
        <taxon>Selenomonadaceae</taxon>
        <taxon>Selenomonas</taxon>
    </lineage>
</organism>
<dbReference type="STRING" id="749551.HMPREF9555_00514"/>
<keyword evidence="6 8" id="KW-0030">Aminoacyl-tRNA synthetase</keyword>
<dbReference type="PROSITE" id="PS50861">
    <property type="entry name" value="AA_TRNA_LIGASE_II_GLYAB"/>
    <property type="match status" value="1"/>
</dbReference>
<comment type="similarity">
    <text evidence="1 8">Belongs to the class-II aminoacyl-tRNA synthetase family.</text>
</comment>
<dbReference type="Proteomes" id="UP000004633">
    <property type="component" value="Unassembled WGS sequence"/>
</dbReference>
<dbReference type="HOGENOM" id="CLU_007220_2_2_9"/>
<name>E7N0L4_9FIRM</name>
<evidence type="ECO:0000313" key="9">
    <source>
        <dbReference type="EMBL" id="EFW30222.1"/>
    </source>
</evidence>
<keyword evidence="10" id="KW-1185">Reference proteome</keyword>
<keyword evidence="2 8" id="KW-0436">Ligase</keyword>
<evidence type="ECO:0000256" key="2">
    <source>
        <dbReference type="ARBA" id="ARBA00022598"/>
    </source>
</evidence>
<comment type="subcellular location">
    <subcellularLocation>
        <location evidence="8">Cytoplasm</location>
    </subcellularLocation>
</comment>
<dbReference type="PANTHER" id="PTHR30075:SF2">
    <property type="entry name" value="GLYCINE--TRNA LIGASE, CHLOROPLASTIC_MITOCHONDRIAL 2"/>
    <property type="match status" value="1"/>
</dbReference>